<gene>
    <name evidence="2" type="ORF">EPI10_020270</name>
</gene>
<evidence type="ECO:0000313" key="2">
    <source>
        <dbReference type="EMBL" id="KAA3479785.1"/>
    </source>
</evidence>
<dbReference type="EMBL" id="SMMG02000003">
    <property type="protein sequence ID" value="KAA3479785.1"/>
    <property type="molecule type" value="Genomic_DNA"/>
</dbReference>
<dbReference type="PANTHER" id="PTHR33223">
    <property type="entry name" value="CCHC-TYPE DOMAIN-CONTAINING PROTEIN"/>
    <property type="match status" value="1"/>
</dbReference>
<keyword evidence="3" id="KW-1185">Reference proteome</keyword>
<evidence type="ECO:0000259" key="1">
    <source>
        <dbReference type="Pfam" id="PF03732"/>
    </source>
</evidence>
<comment type="caution">
    <text evidence="2">The sequence shown here is derived from an EMBL/GenBank/DDBJ whole genome shotgun (WGS) entry which is preliminary data.</text>
</comment>
<dbReference type="AlphaFoldDB" id="A0A5B6WF05"/>
<dbReference type="InterPro" id="IPR005162">
    <property type="entry name" value="Retrotrans_gag_dom"/>
</dbReference>
<name>A0A5B6WF05_9ROSI</name>
<evidence type="ECO:0000313" key="3">
    <source>
        <dbReference type="Proteomes" id="UP000325315"/>
    </source>
</evidence>
<proteinExistence type="predicted"/>
<protein>
    <submittedName>
        <fullName evidence="2">Retrotransposon gag protein</fullName>
    </submittedName>
</protein>
<dbReference type="Pfam" id="PF03732">
    <property type="entry name" value="Retrotrans_gag"/>
    <property type="match status" value="1"/>
</dbReference>
<accession>A0A5B6WF05</accession>
<dbReference type="OrthoDB" id="999762at2759"/>
<dbReference type="Proteomes" id="UP000325315">
    <property type="component" value="Unassembled WGS sequence"/>
</dbReference>
<feature type="domain" description="Retrotransposon gag" evidence="1">
    <location>
        <begin position="26"/>
        <end position="85"/>
    </location>
</feature>
<organism evidence="2 3">
    <name type="scientific">Gossypium australe</name>
    <dbReference type="NCBI Taxonomy" id="47621"/>
    <lineage>
        <taxon>Eukaryota</taxon>
        <taxon>Viridiplantae</taxon>
        <taxon>Streptophyta</taxon>
        <taxon>Embryophyta</taxon>
        <taxon>Tracheophyta</taxon>
        <taxon>Spermatophyta</taxon>
        <taxon>Magnoliopsida</taxon>
        <taxon>eudicotyledons</taxon>
        <taxon>Gunneridae</taxon>
        <taxon>Pentapetalae</taxon>
        <taxon>rosids</taxon>
        <taxon>malvids</taxon>
        <taxon>Malvales</taxon>
        <taxon>Malvaceae</taxon>
        <taxon>Malvoideae</taxon>
        <taxon>Gossypium</taxon>
    </lineage>
</organism>
<sequence>MNEDPNQYFKRFLTICDIFKYNRPVDSINTWDELVSKFLAKYFPSSKTMKIHMDITNFQQLEVESLYKAWKRFKLMLRKCPYHVFYNGLDGNLCFSLDGASARAFMSKTYAEACQHIEDIAMNSYM</sequence>
<reference evidence="3" key="1">
    <citation type="journal article" date="2019" name="Plant Biotechnol. J.">
        <title>Genome sequencing of the Australian wild diploid species Gossypium australe highlights disease resistance and delayed gland morphogenesis.</title>
        <authorList>
            <person name="Cai Y."/>
            <person name="Cai X."/>
            <person name="Wang Q."/>
            <person name="Wang P."/>
            <person name="Zhang Y."/>
            <person name="Cai C."/>
            <person name="Xu Y."/>
            <person name="Wang K."/>
            <person name="Zhou Z."/>
            <person name="Wang C."/>
            <person name="Geng S."/>
            <person name="Li B."/>
            <person name="Dong Q."/>
            <person name="Hou Y."/>
            <person name="Wang H."/>
            <person name="Ai P."/>
            <person name="Liu Z."/>
            <person name="Yi F."/>
            <person name="Sun M."/>
            <person name="An G."/>
            <person name="Cheng J."/>
            <person name="Zhang Y."/>
            <person name="Shi Q."/>
            <person name="Xie Y."/>
            <person name="Shi X."/>
            <person name="Chang Y."/>
            <person name="Huang F."/>
            <person name="Chen Y."/>
            <person name="Hong S."/>
            <person name="Mi L."/>
            <person name="Sun Q."/>
            <person name="Zhang L."/>
            <person name="Zhou B."/>
            <person name="Peng R."/>
            <person name="Zhang X."/>
            <person name="Liu F."/>
        </authorList>
    </citation>
    <scope>NUCLEOTIDE SEQUENCE [LARGE SCALE GENOMIC DNA]</scope>
    <source>
        <strain evidence="3">cv. PA1801</strain>
    </source>
</reference>
<dbReference type="PANTHER" id="PTHR33223:SF6">
    <property type="entry name" value="CCHC-TYPE DOMAIN-CONTAINING PROTEIN"/>
    <property type="match status" value="1"/>
</dbReference>